<keyword evidence="2" id="KW-0067">ATP-binding</keyword>
<dbReference type="InterPro" id="IPR002586">
    <property type="entry name" value="CobQ/CobB/MinD/ParA_Nub-bd_dom"/>
</dbReference>
<reference evidence="4 5" key="1">
    <citation type="journal article" date="2019" name="Int. J. Syst. Evol. Microbiol.">
        <title>The Global Catalogue of Microorganisms (GCM) 10K type strain sequencing project: providing services to taxonomists for standard genome sequencing and annotation.</title>
        <authorList>
            <consortium name="The Broad Institute Genomics Platform"/>
            <consortium name="The Broad Institute Genome Sequencing Center for Infectious Disease"/>
            <person name="Wu L."/>
            <person name="Ma J."/>
        </authorList>
    </citation>
    <scope>NUCLEOTIDE SEQUENCE [LARGE SCALE GENOMIC DNA]</scope>
    <source>
        <strain evidence="4 5">CGMCC 1.12563</strain>
    </source>
</reference>
<keyword evidence="5" id="KW-1185">Reference proteome</keyword>
<gene>
    <name evidence="4" type="ORF">ACFSBT_19035</name>
</gene>
<feature type="domain" description="CobQ/CobB/MinD/ParA nucleotide binding" evidence="3">
    <location>
        <begin position="2"/>
        <end position="87"/>
    </location>
</feature>
<protein>
    <submittedName>
        <fullName evidence="4">MinD/ParA family protein</fullName>
    </submittedName>
</protein>
<evidence type="ECO:0000256" key="1">
    <source>
        <dbReference type="ARBA" id="ARBA00022741"/>
    </source>
</evidence>
<dbReference type="PANTHER" id="PTHR43384:SF6">
    <property type="entry name" value="SEPTUM SITE-DETERMINING PROTEIN MIND HOMOLOG, CHLOROPLASTIC"/>
    <property type="match status" value="1"/>
</dbReference>
<evidence type="ECO:0000259" key="3">
    <source>
        <dbReference type="Pfam" id="PF01656"/>
    </source>
</evidence>
<dbReference type="Proteomes" id="UP001597187">
    <property type="component" value="Unassembled WGS sequence"/>
</dbReference>
<proteinExistence type="predicted"/>
<accession>A0ABD6B0Q5</accession>
<dbReference type="Gene3D" id="3.40.50.300">
    <property type="entry name" value="P-loop containing nucleotide triphosphate hydrolases"/>
    <property type="match status" value="1"/>
</dbReference>
<dbReference type="PANTHER" id="PTHR43384">
    <property type="entry name" value="SEPTUM SITE-DETERMINING PROTEIN MIND HOMOLOG, CHLOROPLASTIC-RELATED"/>
    <property type="match status" value="1"/>
</dbReference>
<dbReference type="EMBL" id="JBHUDC010000008">
    <property type="protein sequence ID" value="MFD1515379.1"/>
    <property type="molecule type" value="Genomic_DNA"/>
</dbReference>
<dbReference type="InterPro" id="IPR050625">
    <property type="entry name" value="ParA/MinD_ATPase"/>
</dbReference>
<dbReference type="AlphaFoldDB" id="A0ABD6B0Q5"/>
<dbReference type="InterPro" id="IPR027417">
    <property type="entry name" value="P-loop_NTPase"/>
</dbReference>
<organism evidence="4 5">
    <name type="scientific">Halomarina rubra</name>
    <dbReference type="NCBI Taxonomy" id="2071873"/>
    <lineage>
        <taxon>Archaea</taxon>
        <taxon>Methanobacteriati</taxon>
        <taxon>Methanobacteriota</taxon>
        <taxon>Stenosarchaea group</taxon>
        <taxon>Halobacteria</taxon>
        <taxon>Halobacteriales</taxon>
        <taxon>Natronomonadaceae</taxon>
        <taxon>Halomarina</taxon>
    </lineage>
</organism>
<name>A0ABD6B0Q5_9EURY</name>
<dbReference type="SUPFAM" id="SSF52540">
    <property type="entry name" value="P-loop containing nucleoside triphosphate hydrolases"/>
    <property type="match status" value="1"/>
</dbReference>
<dbReference type="RefSeq" id="WP_250875299.1">
    <property type="nucleotide sequence ID" value="NZ_JALXFV010000008.1"/>
</dbReference>
<sequence length="209" mass="21597">MLAVTGGKGGVGKTTTALGVARALGERGVDVLAVDADRDLPDLARTAGVDTGHRVERSGSVTDGLGVSPGVDHPDWPGVRLLTLPRDRTRTRRLLDALATRPERVVVDCPAGAGRTVAGALRAADRSLLVTSARPASLRDGVKAAAMARTLAAPPVGTALLGRDTLGTELHRVVSSPVIDVPRVGDPLASPAARTAYRNLSERATLRNC</sequence>
<dbReference type="GO" id="GO:0005524">
    <property type="term" value="F:ATP binding"/>
    <property type="evidence" value="ECO:0007669"/>
    <property type="project" value="UniProtKB-KW"/>
</dbReference>
<evidence type="ECO:0000256" key="2">
    <source>
        <dbReference type="ARBA" id="ARBA00022840"/>
    </source>
</evidence>
<evidence type="ECO:0000313" key="5">
    <source>
        <dbReference type="Proteomes" id="UP001597187"/>
    </source>
</evidence>
<evidence type="ECO:0000313" key="4">
    <source>
        <dbReference type="EMBL" id="MFD1515379.1"/>
    </source>
</evidence>
<dbReference type="Pfam" id="PF01656">
    <property type="entry name" value="CbiA"/>
    <property type="match status" value="1"/>
</dbReference>
<keyword evidence="1" id="KW-0547">Nucleotide-binding</keyword>
<comment type="caution">
    <text evidence="4">The sequence shown here is derived from an EMBL/GenBank/DDBJ whole genome shotgun (WGS) entry which is preliminary data.</text>
</comment>